<feature type="region of interest" description="Disordered" evidence="1">
    <location>
        <begin position="428"/>
        <end position="534"/>
    </location>
</feature>
<feature type="compositionally biased region" description="Polar residues" evidence="1">
    <location>
        <begin position="459"/>
        <end position="475"/>
    </location>
</feature>
<feature type="region of interest" description="Disordered" evidence="1">
    <location>
        <begin position="391"/>
        <end position="416"/>
    </location>
</feature>
<gene>
    <name evidence="2" type="ORF">LY89DRAFT_729423</name>
</gene>
<organism evidence="2 3">
    <name type="scientific">Mollisia scopiformis</name>
    <name type="common">Conifer needle endophyte fungus</name>
    <name type="synonym">Phialocephala scopiformis</name>
    <dbReference type="NCBI Taxonomy" id="149040"/>
    <lineage>
        <taxon>Eukaryota</taxon>
        <taxon>Fungi</taxon>
        <taxon>Dikarya</taxon>
        <taxon>Ascomycota</taxon>
        <taxon>Pezizomycotina</taxon>
        <taxon>Leotiomycetes</taxon>
        <taxon>Helotiales</taxon>
        <taxon>Mollisiaceae</taxon>
        <taxon>Mollisia</taxon>
    </lineage>
</organism>
<feature type="region of interest" description="Disordered" evidence="1">
    <location>
        <begin position="75"/>
        <end position="128"/>
    </location>
</feature>
<feature type="compositionally biased region" description="Polar residues" evidence="1">
    <location>
        <begin position="391"/>
        <end position="407"/>
    </location>
</feature>
<dbReference type="InParanoid" id="A0A194XP45"/>
<sequence length="534" mass="57923">MGKPCWSKEEEDYFRDVIIPQSKYATGELVADSGLEFAELVSSMQTEMNRQGVARRIYTGEGLFQHWYQRFSNRARDRHQHTTEQPLTVATTPGSLVAELDKRNSRRNATPSTQSGTPPARTSRRRADSFAPSGAYIHQSTQTNVVIAPYADTAGEVEIRNRESIHLAPPALSFDNSTSVHVSNRVSNRSLRYAEDTDDEDDGSPILKESLKPTKKAMRPSPRVARNMVAQSDGRLGSQAAAVQSMPAMGSFPSPEYRPQRSTSSQSPLSKVTGGRIVAPKRPANSLLAEPAKRPKSSMTMEEALRQAMKKKNEASGHSETAPTQSADSVELGPQTSKKPYSRRRGLKPIRSLDNPNSQQTIHTSHVGDLSELTSPLLASPKSQQTLHTTQVAGLSDNISPLSTTPKSRLGLDQPTFDISPGLSFFSPASEINTPSRGANPPVPRFDGSPFPALDASRLLTSPITSSPNALSRPSTPHMDLFAASASQNSESSRASHSPLTSRSDKSKAKKDAEKKASSRAKAILGEIDVDDSD</sequence>
<feature type="compositionally biased region" description="Basic and acidic residues" evidence="1">
    <location>
        <begin position="503"/>
        <end position="517"/>
    </location>
</feature>
<dbReference type="Proteomes" id="UP000070700">
    <property type="component" value="Unassembled WGS sequence"/>
</dbReference>
<evidence type="ECO:0000313" key="3">
    <source>
        <dbReference type="Proteomes" id="UP000070700"/>
    </source>
</evidence>
<dbReference type="RefSeq" id="XP_018076291.1">
    <property type="nucleotide sequence ID" value="XM_018219382.1"/>
</dbReference>
<evidence type="ECO:0000313" key="2">
    <source>
        <dbReference type="EMBL" id="KUJ21936.1"/>
    </source>
</evidence>
<dbReference type="GeneID" id="28829108"/>
<feature type="compositionally biased region" description="Polar residues" evidence="1">
    <location>
        <begin position="83"/>
        <end position="94"/>
    </location>
</feature>
<dbReference type="STRING" id="149040.A0A194XP45"/>
<dbReference type="EMBL" id="KQ947407">
    <property type="protein sequence ID" value="KUJ21936.1"/>
    <property type="molecule type" value="Genomic_DNA"/>
</dbReference>
<dbReference type="OrthoDB" id="5244495at2759"/>
<name>A0A194XP45_MOLSC</name>
<feature type="compositionally biased region" description="Low complexity" evidence="1">
    <location>
        <begin position="483"/>
        <end position="498"/>
    </location>
</feature>
<protein>
    <submittedName>
        <fullName evidence="2">Uncharacterized protein</fullName>
    </submittedName>
</protein>
<dbReference type="AlphaFoldDB" id="A0A194XP45"/>
<evidence type="ECO:0000256" key="1">
    <source>
        <dbReference type="SAM" id="MobiDB-lite"/>
    </source>
</evidence>
<accession>A0A194XP45</accession>
<reference evidence="2 3" key="1">
    <citation type="submission" date="2015-10" db="EMBL/GenBank/DDBJ databases">
        <title>Full genome of DAOMC 229536 Phialocephala scopiformis, a fungal endophyte of spruce producing the potent anti-insectan compound rugulosin.</title>
        <authorList>
            <consortium name="DOE Joint Genome Institute"/>
            <person name="Walker A.K."/>
            <person name="Frasz S.L."/>
            <person name="Seifert K.A."/>
            <person name="Miller J.D."/>
            <person name="Mondo S.J."/>
            <person name="Labutti K."/>
            <person name="Lipzen A."/>
            <person name="Dockter R."/>
            <person name="Kennedy M."/>
            <person name="Grigoriev I.V."/>
            <person name="Spatafora J.W."/>
        </authorList>
    </citation>
    <scope>NUCLEOTIDE SEQUENCE [LARGE SCALE GENOMIC DNA]</scope>
    <source>
        <strain evidence="2 3">CBS 120377</strain>
    </source>
</reference>
<feature type="region of interest" description="Disordered" evidence="1">
    <location>
        <begin position="191"/>
        <end position="224"/>
    </location>
</feature>
<feature type="compositionally biased region" description="Polar residues" evidence="1">
    <location>
        <begin position="260"/>
        <end position="270"/>
    </location>
</feature>
<keyword evidence="3" id="KW-1185">Reference proteome</keyword>
<feature type="compositionally biased region" description="Polar residues" evidence="1">
    <location>
        <begin position="107"/>
        <end position="117"/>
    </location>
</feature>
<proteinExistence type="predicted"/>
<feature type="compositionally biased region" description="Polar residues" evidence="1">
    <location>
        <begin position="318"/>
        <end position="339"/>
    </location>
</feature>
<feature type="region of interest" description="Disordered" evidence="1">
    <location>
        <begin position="248"/>
        <end position="362"/>
    </location>
</feature>
<dbReference type="KEGG" id="psco:LY89DRAFT_729423"/>